<evidence type="ECO:0000313" key="2">
    <source>
        <dbReference type="EMBL" id="KAJ7626087.1"/>
    </source>
</evidence>
<protein>
    <submittedName>
        <fullName evidence="2">Uncharacterized protein</fullName>
    </submittedName>
</protein>
<proteinExistence type="predicted"/>
<dbReference type="AlphaFoldDB" id="A0AAD7BNK4"/>
<accession>A0AAD7BNK4</accession>
<organism evidence="2 3">
    <name type="scientific">Roridomyces roridus</name>
    <dbReference type="NCBI Taxonomy" id="1738132"/>
    <lineage>
        <taxon>Eukaryota</taxon>
        <taxon>Fungi</taxon>
        <taxon>Dikarya</taxon>
        <taxon>Basidiomycota</taxon>
        <taxon>Agaricomycotina</taxon>
        <taxon>Agaricomycetes</taxon>
        <taxon>Agaricomycetidae</taxon>
        <taxon>Agaricales</taxon>
        <taxon>Marasmiineae</taxon>
        <taxon>Mycenaceae</taxon>
        <taxon>Roridomyces</taxon>
    </lineage>
</organism>
<feature type="transmembrane region" description="Helical" evidence="1">
    <location>
        <begin position="180"/>
        <end position="199"/>
    </location>
</feature>
<name>A0AAD7BNK4_9AGAR</name>
<keyword evidence="1" id="KW-1133">Transmembrane helix</keyword>
<keyword evidence="1" id="KW-0812">Transmembrane</keyword>
<reference evidence="2" key="1">
    <citation type="submission" date="2023-03" db="EMBL/GenBank/DDBJ databases">
        <title>Massive genome expansion in bonnet fungi (Mycena s.s.) driven by repeated elements and novel gene families across ecological guilds.</title>
        <authorList>
            <consortium name="Lawrence Berkeley National Laboratory"/>
            <person name="Harder C.B."/>
            <person name="Miyauchi S."/>
            <person name="Viragh M."/>
            <person name="Kuo A."/>
            <person name="Thoen E."/>
            <person name="Andreopoulos B."/>
            <person name="Lu D."/>
            <person name="Skrede I."/>
            <person name="Drula E."/>
            <person name="Henrissat B."/>
            <person name="Morin E."/>
            <person name="Kohler A."/>
            <person name="Barry K."/>
            <person name="LaButti K."/>
            <person name="Morin E."/>
            <person name="Salamov A."/>
            <person name="Lipzen A."/>
            <person name="Mereny Z."/>
            <person name="Hegedus B."/>
            <person name="Baldrian P."/>
            <person name="Stursova M."/>
            <person name="Weitz H."/>
            <person name="Taylor A."/>
            <person name="Grigoriev I.V."/>
            <person name="Nagy L.G."/>
            <person name="Martin F."/>
            <person name="Kauserud H."/>
        </authorList>
    </citation>
    <scope>NUCLEOTIDE SEQUENCE</scope>
    <source>
        <strain evidence="2">9284</strain>
    </source>
</reference>
<evidence type="ECO:0000256" key="1">
    <source>
        <dbReference type="SAM" id="Phobius"/>
    </source>
</evidence>
<gene>
    <name evidence="2" type="ORF">FB45DRAFT_1005279</name>
</gene>
<dbReference type="Proteomes" id="UP001221142">
    <property type="component" value="Unassembled WGS sequence"/>
</dbReference>
<dbReference type="EMBL" id="JARKIF010000012">
    <property type="protein sequence ID" value="KAJ7626087.1"/>
    <property type="molecule type" value="Genomic_DNA"/>
</dbReference>
<keyword evidence="1" id="KW-0472">Membrane</keyword>
<sequence length="203" mass="21459">MNLTAVSAGGFSELVRNKPAKFPGHDQATRGCHAETADAADDGPCRSADFWHNIEGDFQGPAGEDKVLAMQFSRLDFCAEKCFGTELSTFSEGFLGPSGSVELEAGRQGGGRSREADDSDLTRITIGSSFMGLECANLRFVDTDKKPVDVGPIQLVGASSALTNFQSRKYGSKLGLGTQGLLAGIGTYPSITLLAMILATKRK</sequence>
<evidence type="ECO:0000313" key="3">
    <source>
        <dbReference type="Proteomes" id="UP001221142"/>
    </source>
</evidence>
<keyword evidence="3" id="KW-1185">Reference proteome</keyword>
<comment type="caution">
    <text evidence="2">The sequence shown here is derived from an EMBL/GenBank/DDBJ whole genome shotgun (WGS) entry which is preliminary data.</text>
</comment>